<dbReference type="InterPro" id="IPR029058">
    <property type="entry name" value="AB_hydrolase_fold"/>
</dbReference>
<feature type="active site" description="Nucleophile" evidence="7">
    <location>
        <position position="197"/>
    </location>
</feature>
<evidence type="ECO:0000256" key="4">
    <source>
        <dbReference type="ARBA" id="ARBA00022797"/>
    </source>
</evidence>
<evidence type="ECO:0000313" key="11">
    <source>
        <dbReference type="Proteomes" id="UP000663832"/>
    </source>
</evidence>
<reference evidence="9" key="1">
    <citation type="submission" date="2021-02" db="EMBL/GenBank/DDBJ databases">
        <authorList>
            <person name="Nowell W R."/>
        </authorList>
    </citation>
    <scope>NUCLEOTIDE SEQUENCE</scope>
</reference>
<evidence type="ECO:0000256" key="2">
    <source>
        <dbReference type="ARBA" id="ARBA00004111"/>
    </source>
</evidence>
<keyword evidence="6" id="KW-0256">Endoplasmic reticulum</keyword>
<dbReference type="InterPro" id="IPR016292">
    <property type="entry name" value="Epoxide_hydrolase"/>
</dbReference>
<feature type="domain" description="Epoxide hydrolase N-terminal" evidence="8">
    <location>
        <begin position="17"/>
        <end position="129"/>
    </location>
</feature>
<dbReference type="EMBL" id="CAJNOI010000383">
    <property type="protein sequence ID" value="CAF1262954.1"/>
    <property type="molecule type" value="Genomic_DNA"/>
</dbReference>
<feature type="active site" description="Proton donor" evidence="7">
    <location>
        <position position="318"/>
    </location>
</feature>
<evidence type="ECO:0000313" key="12">
    <source>
        <dbReference type="Proteomes" id="UP000663877"/>
    </source>
</evidence>
<dbReference type="PANTHER" id="PTHR21661:SF39">
    <property type="entry name" value="HYDROLASE, PUTATIVE (AFU_ORTHOLOGUE AFUA_3G08960)-RELATED"/>
    <property type="match status" value="1"/>
</dbReference>
<evidence type="ECO:0000313" key="9">
    <source>
        <dbReference type="EMBL" id="CAF1262954.1"/>
    </source>
</evidence>
<dbReference type="InterPro" id="IPR010497">
    <property type="entry name" value="Epoxide_hydro_N"/>
</dbReference>
<keyword evidence="6" id="KW-0472">Membrane</keyword>
<dbReference type="PRINTS" id="PR00412">
    <property type="entry name" value="EPOXHYDRLASE"/>
</dbReference>
<evidence type="ECO:0000259" key="8">
    <source>
        <dbReference type="Pfam" id="PF06441"/>
    </source>
</evidence>
<evidence type="ECO:0000256" key="1">
    <source>
        <dbReference type="ARBA" id="ARBA00000221"/>
    </source>
</evidence>
<comment type="catalytic activity">
    <reaction evidence="6">
        <text>cis-stilbene oxide + H2O = (1R,2R)-hydrobenzoin</text>
        <dbReference type="Rhea" id="RHEA:23900"/>
        <dbReference type="ChEBI" id="CHEBI:15377"/>
        <dbReference type="ChEBI" id="CHEBI:50004"/>
        <dbReference type="ChEBI" id="CHEBI:50014"/>
        <dbReference type="EC" id="3.3.2.9"/>
    </reaction>
</comment>
<dbReference type="OrthoDB" id="7130006at2759"/>
<sequence>MFVPFTNLPRSATVQPTPFKVSIPQSNLDELKTLIQLSKVAPLTYEGSQEDRKYGVTNKWIRETKEKWEKDFDWRKHEAHINSFPNYIAPVVDDDSKEYKIHFVALFSDKSDAVPLVLLHGWPGSFIEFLPMLTLLSDGHTPSTLPYHLIVPSLPGYAFSSSPPLDKDFRIEDIARIINRLVIGLGFEQGYVVQGGDIGSKVARVMAAEHASCKAIHINFCIMPEPSGVDNTTLNELDREGLIRAAEFMSTGSAYALEHATRTSTIGHVLASNPIALLAWIGEKFLEWTDEKPPLDTILESVTLYWITETLPRALYPYRQLFTPGNIGAHENPKWYIKKPFGFSWFPKEIAPIPQSWAATTGNLVFFRQHTKGGHFAALERPDVLAKDIKDFIEQVWSQAKKA</sequence>
<comment type="caution">
    <text evidence="9">The sequence shown here is derived from an EMBL/GenBank/DDBJ whole genome shotgun (WGS) entry which is preliminary data.</text>
</comment>
<organism evidence="9 12">
    <name type="scientific">Adineta steineri</name>
    <dbReference type="NCBI Taxonomy" id="433720"/>
    <lineage>
        <taxon>Eukaryota</taxon>
        <taxon>Metazoa</taxon>
        <taxon>Spiralia</taxon>
        <taxon>Gnathifera</taxon>
        <taxon>Rotifera</taxon>
        <taxon>Eurotatoria</taxon>
        <taxon>Bdelloidea</taxon>
        <taxon>Adinetida</taxon>
        <taxon>Adinetidae</taxon>
        <taxon>Adineta</taxon>
    </lineage>
</organism>
<dbReference type="AlphaFoldDB" id="A0A815AZL7"/>
<evidence type="ECO:0000256" key="3">
    <source>
        <dbReference type="ARBA" id="ARBA00010088"/>
    </source>
</evidence>
<evidence type="ECO:0000256" key="7">
    <source>
        <dbReference type="PIRSR" id="PIRSR001112-1"/>
    </source>
</evidence>
<dbReference type="Proteomes" id="UP000663832">
    <property type="component" value="Unassembled WGS sequence"/>
</dbReference>
<dbReference type="GO" id="GO:0005789">
    <property type="term" value="C:endoplasmic reticulum membrane"/>
    <property type="evidence" value="ECO:0007669"/>
    <property type="project" value="UniProtKB-SubCell"/>
</dbReference>
<evidence type="ECO:0000256" key="5">
    <source>
        <dbReference type="ARBA" id="ARBA00022801"/>
    </source>
</evidence>
<evidence type="ECO:0000313" key="10">
    <source>
        <dbReference type="EMBL" id="CAF1551546.1"/>
    </source>
</evidence>
<keyword evidence="4 6" id="KW-0058">Aromatic hydrocarbons catabolism</keyword>
<dbReference type="SUPFAM" id="SSF53474">
    <property type="entry name" value="alpha/beta-Hydrolases"/>
    <property type="match status" value="1"/>
</dbReference>
<evidence type="ECO:0000256" key="6">
    <source>
        <dbReference type="PIRNR" id="PIRNR001112"/>
    </source>
</evidence>
<proteinExistence type="inferred from homology"/>
<dbReference type="GO" id="GO:0097176">
    <property type="term" value="P:epoxide metabolic process"/>
    <property type="evidence" value="ECO:0007669"/>
    <property type="project" value="TreeGrafter"/>
</dbReference>
<dbReference type="EC" id="3.3.2.9" evidence="6"/>
<accession>A0A815AZL7</accession>
<keyword evidence="5 6" id="KW-0378">Hydrolase</keyword>
<dbReference type="Proteomes" id="UP000663877">
    <property type="component" value="Unassembled WGS sequence"/>
</dbReference>
<dbReference type="InterPro" id="IPR000639">
    <property type="entry name" value="Epox_hydrolase-like"/>
</dbReference>
<comment type="catalytic activity">
    <reaction evidence="1 6">
        <text>1-(4-methoxyphenyl)-N-methyl-N-[(3-methyloxetan-3-yl)methyl]methanamine + H2O = 2-{[(4-methoxybenzyl)(methyl)amino]methyl}-2-methylpropane-1,3-diol</text>
        <dbReference type="Rhea" id="RHEA:55764"/>
        <dbReference type="ChEBI" id="CHEBI:15377"/>
        <dbReference type="ChEBI" id="CHEBI:139161"/>
        <dbReference type="ChEBI" id="CHEBI:139164"/>
        <dbReference type="EC" id="3.3.2.9"/>
    </reaction>
</comment>
<comment type="similarity">
    <text evidence="3 6">Belongs to the peptidase S33 family.</text>
</comment>
<feature type="active site" description="Proton acceptor" evidence="7">
    <location>
        <position position="375"/>
    </location>
</feature>
<dbReference type="Gene3D" id="3.40.50.1820">
    <property type="entry name" value="alpha/beta hydrolase"/>
    <property type="match status" value="1"/>
</dbReference>
<dbReference type="Pfam" id="PF06441">
    <property type="entry name" value="EHN"/>
    <property type="match status" value="1"/>
</dbReference>
<dbReference type="PANTHER" id="PTHR21661">
    <property type="entry name" value="EPOXIDE HYDROLASE 1-RELATED"/>
    <property type="match status" value="1"/>
</dbReference>
<dbReference type="GO" id="GO:0033961">
    <property type="term" value="F:cis-stilbene-oxide hydrolase activity"/>
    <property type="evidence" value="ECO:0007669"/>
    <property type="project" value="UniProtKB-UniRule"/>
</dbReference>
<dbReference type="PIRSF" id="PIRSF001112">
    <property type="entry name" value="Epoxide_hydrolase"/>
    <property type="match status" value="1"/>
</dbReference>
<comment type="subcellular location">
    <subcellularLocation>
        <location evidence="6">Endoplasmic reticulum membrane</location>
    </subcellularLocation>
    <subcellularLocation>
        <location evidence="2">Microsome membrane</location>
        <topology evidence="2">Single-pass membrane protein</topology>
    </subcellularLocation>
</comment>
<dbReference type="EMBL" id="CAJNOM010000729">
    <property type="protein sequence ID" value="CAF1551546.1"/>
    <property type="molecule type" value="Genomic_DNA"/>
</dbReference>
<gene>
    <name evidence="9" type="ORF">BJG266_LOCUS30224</name>
    <name evidence="10" type="ORF">QVE165_LOCUS47128</name>
</gene>
<name>A0A815AZL7_9BILA</name>
<keyword evidence="11" id="KW-1185">Reference proteome</keyword>
<protein>
    <recommendedName>
        <fullName evidence="6">Epoxide hydrolase</fullName>
        <ecNumber evidence="6">3.3.2.9</ecNumber>
    </recommendedName>
</protein>